<protein>
    <submittedName>
        <fullName evidence="2">Nucleoside-diphosphate-sugar epimerase</fullName>
    </submittedName>
</protein>
<sequence length="322" mass="34883">MNTESVALVIGATGGIGGEVARTLAARGWTVRALARDVGAAQKRWRGPPLDWRQGDAMNPSDVSEAAEGASIVFHGANPPGYRNWAGLALPMLDSTIAAARAAGARIVFPGTLYNYGPDTFPLIAETAAQRPLTRKGRIRAEMERRLEGASKTVPVLIVRAGDFFGPSVGNSWFGQGIVKPGRPVTAVTYPGGPDAGHAFAYLPDLAETFAALIDRADELPAFARFHFAGHDFARGIEIAERVRVVAGRPDLPIRRFPWWAVTLASPVVEKFRELLEMRYLWRETVRLDNRSLVAFLGREPHTETDEALRATLMGLGCLAST</sequence>
<name>A0ABU0MAV4_9HYPH</name>
<dbReference type="Gene3D" id="3.40.50.720">
    <property type="entry name" value="NAD(P)-binding Rossmann-like Domain"/>
    <property type="match status" value="1"/>
</dbReference>
<keyword evidence="3" id="KW-1185">Reference proteome</keyword>
<gene>
    <name evidence="2" type="ORF">QO015_003655</name>
</gene>
<reference evidence="2 3" key="1">
    <citation type="submission" date="2023-07" db="EMBL/GenBank/DDBJ databases">
        <title>Genomic Encyclopedia of Type Strains, Phase IV (KMG-IV): sequencing the most valuable type-strain genomes for metagenomic binning, comparative biology and taxonomic classification.</title>
        <authorList>
            <person name="Goeker M."/>
        </authorList>
    </citation>
    <scope>NUCLEOTIDE SEQUENCE [LARGE SCALE GENOMIC DNA]</scope>
    <source>
        <strain evidence="2 3">B1-1</strain>
    </source>
</reference>
<proteinExistence type="predicted"/>
<evidence type="ECO:0000259" key="1">
    <source>
        <dbReference type="Pfam" id="PF13460"/>
    </source>
</evidence>
<dbReference type="PANTHER" id="PTHR48079">
    <property type="entry name" value="PROTEIN YEEZ"/>
    <property type="match status" value="1"/>
</dbReference>
<evidence type="ECO:0000313" key="3">
    <source>
        <dbReference type="Proteomes" id="UP001223743"/>
    </source>
</evidence>
<accession>A0ABU0MAV4</accession>
<dbReference type="EMBL" id="JAUSWJ010000001">
    <property type="protein sequence ID" value="MDQ0518042.1"/>
    <property type="molecule type" value="Genomic_DNA"/>
</dbReference>
<organism evidence="2 3">
    <name type="scientific">Kaistia geumhonensis</name>
    <dbReference type="NCBI Taxonomy" id="410839"/>
    <lineage>
        <taxon>Bacteria</taxon>
        <taxon>Pseudomonadati</taxon>
        <taxon>Pseudomonadota</taxon>
        <taxon>Alphaproteobacteria</taxon>
        <taxon>Hyphomicrobiales</taxon>
        <taxon>Kaistiaceae</taxon>
        <taxon>Kaistia</taxon>
    </lineage>
</organism>
<dbReference type="Proteomes" id="UP001223743">
    <property type="component" value="Unassembled WGS sequence"/>
</dbReference>
<dbReference type="Pfam" id="PF13460">
    <property type="entry name" value="NAD_binding_10"/>
    <property type="match status" value="1"/>
</dbReference>
<dbReference type="InterPro" id="IPR036291">
    <property type="entry name" value="NAD(P)-bd_dom_sf"/>
</dbReference>
<feature type="domain" description="NAD(P)-binding" evidence="1">
    <location>
        <begin position="11"/>
        <end position="131"/>
    </location>
</feature>
<dbReference type="RefSeq" id="WP_266283458.1">
    <property type="nucleotide sequence ID" value="NZ_JAPKNF010000003.1"/>
</dbReference>
<comment type="caution">
    <text evidence="2">The sequence shown here is derived from an EMBL/GenBank/DDBJ whole genome shotgun (WGS) entry which is preliminary data.</text>
</comment>
<dbReference type="PANTHER" id="PTHR48079:SF6">
    <property type="entry name" value="NAD(P)-BINDING DOMAIN-CONTAINING PROTEIN-RELATED"/>
    <property type="match status" value="1"/>
</dbReference>
<dbReference type="InterPro" id="IPR016040">
    <property type="entry name" value="NAD(P)-bd_dom"/>
</dbReference>
<dbReference type="SUPFAM" id="SSF51735">
    <property type="entry name" value="NAD(P)-binding Rossmann-fold domains"/>
    <property type="match status" value="1"/>
</dbReference>
<evidence type="ECO:0000313" key="2">
    <source>
        <dbReference type="EMBL" id="MDQ0518042.1"/>
    </source>
</evidence>
<dbReference type="InterPro" id="IPR051783">
    <property type="entry name" value="NAD(P)-dependent_oxidoreduct"/>
</dbReference>